<proteinExistence type="predicted"/>
<name>A0AAE1QL00_9EUCA</name>
<protein>
    <submittedName>
        <fullName evidence="1">Uncharacterized protein</fullName>
    </submittedName>
</protein>
<gene>
    <name evidence="1" type="ORF">Pmani_001362</name>
</gene>
<sequence length="96" mass="10856">MLHTCEMSNPAVLWDNHKESLSEDIHYRVQCENPDMEVLYNNDILNEALVDVQDRLQALGGSSIEVYGLPTPQLNEPSQTGIALTRWGGLRVSMTW</sequence>
<evidence type="ECO:0000313" key="2">
    <source>
        <dbReference type="Proteomes" id="UP001292094"/>
    </source>
</evidence>
<organism evidence="1 2">
    <name type="scientific">Petrolisthes manimaculis</name>
    <dbReference type="NCBI Taxonomy" id="1843537"/>
    <lineage>
        <taxon>Eukaryota</taxon>
        <taxon>Metazoa</taxon>
        <taxon>Ecdysozoa</taxon>
        <taxon>Arthropoda</taxon>
        <taxon>Crustacea</taxon>
        <taxon>Multicrustacea</taxon>
        <taxon>Malacostraca</taxon>
        <taxon>Eumalacostraca</taxon>
        <taxon>Eucarida</taxon>
        <taxon>Decapoda</taxon>
        <taxon>Pleocyemata</taxon>
        <taxon>Anomura</taxon>
        <taxon>Galatheoidea</taxon>
        <taxon>Porcellanidae</taxon>
        <taxon>Petrolisthes</taxon>
    </lineage>
</organism>
<dbReference type="EMBL" id="JAWZYT010000092">
    <property type="protein sequence ID" value="KAK4328244.1"/>
    <property type="molecule type" value="Genomic_DNA"/>
</dbReference>
<comment type="caution">
    <text evidence="1">The sequence shown here is derived from an EMBL/GenBank/DDBJ whole genome shotgun (WGS) entry which is preliminary data.</text>
</comment>
<reference evidence="1" key="1">
    <citation type="submission" date="2023-11" db="EMBL/GenBank/DDBJ databases">
        <title>Genome assemblies of two species of porcelain crab, Petrolisthes cinctipes and Petrolisthes manimaculis (Anomura: Porcellanidae).</title>
        <authorList>
            <person name="Angst P."/>
        </authorList>
    </citation>
    <scope>NUCLEOTIDE SEQUENCE</scope>
    <source>
        <strain evidence="1">PB745_02</strain>
        <tissue evidence="1">Gill</tissue>
    </source>
</reference>
<keyword evidence="2" id="KW-1185">Reference proteome</keyword>
<dbReference type="Proteomes" id="UP001292094">
    <property type="component" value="Unassembled WGS sequence"/>
</dbReference>
<evidence type="ECO:0000313" key="1">
    <source>
        <dbReference type="EMBL" id="KAK4328244.1"/>
    </source>
</evidence>
<dbReference type="AlphaFoldDB" id="A0AAE1QL00"/>
<accession>A0AAE1QL00</accession>